<accession>A0A223D4I2</accession>
<dbReference type="KEGG" id="tab:CIG75_17120"/>
<evidence type="ECO:0000256" key="1">
    <source>
        <dbReference type="ARBA" id="ARBA00022737"/>
    </source>
</evidence>
<dbReference type="PANTHER" id="PTHR44943:SF5">
    <property type="entry name" value="BLL7697 PROTEIN"/>
    <property type="match status" value="1"/>
</dbReference>
<sequence>MLCVILFPYHYNIFYIRRCFTMKKLFSIMLAAALLLPPAGMEWSGSAVATAASDKKFQPGVEEFIQGNYLGHANELPDPNESVEVLQSYLTAKGSPKELDTFKNLVKKFPDSRHANVGLAMAYYNEFAATKDSKLAKLALQHELKAAEIALTYGKVQYTGWIKQIALDAGTPEAAVAFFDKALAAYPGDFEAALHKAETLGKMGKKAEAEASFKQAVDHRPAGNIDAHASYAEFLLEQGRYEEAALNTILIGESAYYISFLHGYALEKLGKGEEAQAHYAKFAEFSQSFPAPAKFKIERSAYQLGLSFEQPVGAVASAKMSPDNTLEAVIMPEATTATTNLSWAVTCEAGGETVGGMRMVGWSIRQRVNRGSTKVNGTTCLSVTNSGTTMDDKYGNVICQSSQYSGVTCNSSKDVTKCTNSNVRTTTTNQVAFDVYNGLVPDPYTGYCPTGTSSSTTYCTATCTGATNNTTSFTVKTPHSFLAYSHAPLWGCAINAGAVCGNGGGDNYFDYNNANN</sequence>
<dbReference type="InterPro" id="IPR051685">
    <property type="entry name" value="Ycf3/AcsC/BcsC/TPR_MFPF"/>
</dbReference>
<organism evidence="3 4">
    <name type="scientific">Tumebacillus algifaecis</name>
    <dbReference type="NCBI Taxonomy" id="1214604"/>
    <lineage>
        <taxon>Bacteria</taxon>
        <taxon>Bacillati</taxon>
        <taxon>Bacillota</taxon>
        <taxon>Bacilli</taxon>
        <taxon>Bacillales</taxon>
        <taxon>Alicyclobacillaceae</taxon>
        <taxon>Tumebacillus</taxon>
    </lineage>
</organism>
<dbReference type="InterPro" id="IPR011990">
    <property type="entry name" value="TPR-like_helical_dom_sf"/>
</dbReference>
<reference evidence="3 4" key="1">
    <citation type="journal article" date="2015" name="Int. J. Syst. Evol. Microbiol.">
        <title>Tumebacillus algifaecis sp. nov., isolated from decomposing algal scum.</title>
        <authorList>
            <person name="Wu Y.F."/>
            <person name="Zhang B."/>
            <person name="Xing P."/>
            <person name="Wu Q.L."/>
            <person name="Liu S.J."/>
        </authorList>
    </citation>
    <scope>NUCLEOTIDE SEQUENCE [LARGE SCALE GENOMIC DNA]</scope>
    <source>
        <strain evidence="3 4">THMBR28</strain>
    </source>
</reference>
<protein>
    <submittedName>
        <fullName evidence="3">Uncharacterized protein</fullName>
    </submittedName>
</protein>
<dbReference type="Proteomes" id="UP000214688">
    <property type="component" value="Chromosome"/>
</dbReference>
<evidence type="ECO:0000313" key="3">
    <source>
        <dbReference type="EMBL" id="ASS76508.1"/>
    </source>
</evidence>
<evidence type="ECO:0000313" key="4">
    <source>
        <dbReference type="Proteomes" id="UP000214688"/>
    </source>
</evidence>
<dbReference type="AlphaFoldDB" id="A0A223D4I2"/>
<gene>
    <name evidence="3" type="ORF">CIG75_17120</name>
</gene>
<keyword evidence="2" id="KW-0802">TPR repeat</keyword>
<dbReference type="SUPFAM" id="SSF48452">
    <property type="entry name" value="TPR-like"/>
    <property type="match status" value="1"/>
</dbReference>
<keyword evidence="1" id="KW-0677">Repeat</keyword>
<keyword evidence="4" id="KW-1185">Reference proteome</keyword>
<dbReference type="Gene3D" id="1.25.40.10">
    <property type="entry name" value="Tetratricopeptide repeat domain"/>
    <property type="match status" value="1"/>
</dbReference>
<dbReference type="PANTHER" id="PTHR44943">
    <property type="entry name" value="CELLULOSE SYNTHASE OPERON PROTEIN C"/>
    <property type="match status" value="1"/>
</dbReference>
<proteinExistence type="predicted"/>
<dbReference type="EMBL" id="CP022657">
    <property type="protein sequence ID" value="ASS76508.1"/>
    <property type="molecule type" value="Genomic_DNA"/>
</dbReference>
<dbReference type="Pfam" id="PF13432">
    <property type="entry name" value="TPR_16"/>
    <property type="match status" value="1"/>
</dbReference>
<name>A0A223D4I2_9BACL</name>
<evidence type="ECO:0000256" key="2">
    <source>
        <dbReference type="ARBA" id="ARBA00022803"/>
    </source>
</evidence>